<dbReference type="GO" id="GO:0003677">
    <property type="term" value="F:DNA binding"/>
    <property type="evidence" value="ECO:0007669"/>
    <property type="project" value="UniProtKB-KW"/>
</dbReference>
<feature type="domain" description="Sigma-54 factor interaction" evidence="12">
    <location>
        <begin position="206"/>
        <end position="435"/>
    </location>
</feature>
<dbReference type="Gene3D" id="1.10.10.60">
    <property type="entry name" value="Homeodomain-like"/>
    <property type="match status" value="1"/>
</dbReference>
<evidence type="ECO:0000259" key="12">
    <source>
        <dbReference type="PROSITE" id="PS50045"/>
    </source>
</evidence>
<dbReference type="PROSITE" id="PS51671">
    <property type="entry name" value="ACT"/>
    <property type="match status" value="1"/>
</dbReference>
<keyword evidence="2" id="KW-0963">Cytoplasm</keyword>
<dbReference type="Pfam" id="PF00989">
    <property type="entry name" value="PAS"/>
    <property type="match status" value="1"/>
</dbReference>
<sequence length="516" mass="57697">MRLKVNCEDRLGLTRELLNILVEHRIDLRGIEIDTSGIIYLNFPALAFAELQHLMPAIRRLPGVHDVQTIACMPSEQEHNAIAALLKVLPDAVVAVDVKGRITLANDAACALLDQPQAQLLQQPLGPRLKGVFVSRWLEQDQPRPLSEKVTIEGQPWLADFLPIWVTEESGEQSLAGAVVVFKSAWRIGQHFKAMRHRESTHFDDFIAHSPAMIELLREARRLAVLDAPLLIQGETGTGKEQLARACHRASLRGEGPFMLLNCAAIPDDAAENELFGYAPGAFGNNEKGKRGVLEQANGGTLLLDEIGEMSPLLQRKLLRVLQDGVFRRLGDEQEVKVDIRVICTSQQDLATLVQQGLFRQDLFYRLNVLNLRVPSLRERQKDILPLARHLCTRYAAELERPQPRLSTRLADYLQHYPWPGNVRQLGNCLYRAISLLEGDELDINDLALPEQSGLPGLDALCEGSLEEAVKGFERLLLARLYPEYPSSRLLAKRLGISHTAVANKLRDHGIGKHKK</sequence>
<keyword evidence="6" id="KW-0067">ATP-binding</keyword>
<dbReference type="SUPFAM" id="SSF46689">
    <property type="entry name" value="Homeodomain-like"/>
    <property type="match status" value="1"/>
</dbReference>
<dbReference type="InterPro" id="IPR030828">
    <property type="entry name" value="HTH_TyrR"/>
</dbReference>
<dbReference type="PANTHER" id="PTHR32071:SF3">
    <property type="entry name" value="HTH-TYPE TRANSCRIPTIONAL REGULATORY PROTEIN TYRR"/>
    <property type="match status" value="1"/>
</dbReference>
<dbReference type="InterPro" id="IPR045865">
    <property type="entry name" value="ACT-like_dom_sf"/>
</dbReference>
<dbReference type="PROSITE" id="PS50045">
    <property type="entry name" value="SIGMA54_INTERACT_4"/>
    <property type="match status" value="1"/>
</dbReference>
<dbReference type="GO" id="GO:0005737">
    <property type="term" value="C:cytoplasm"/>
    <property type="evidence" value="ECO:0007669"/>
    <property type="project" value="UniProtKB-SubCell"/>
</dbReference>
<keyword evidence="4" id="KW-0547">Nucleotide-binding</keyword>
<dbReference type="InterPro" id="IPR001270">
    <property type="entry name" value="ClpA/B"/>
</dbReference>
<keyword evidence="5" id="KW-0058">Aromatic hydrocarbons catabolism</keyword>
<dbReference type="SUPFAM" id="SSF55021">
    <property type="entry name" value="ACT-like"/>
    <property type="match status" value="1"/>
</dbReference>
<evidence type="ECO:0000256" key="4">
    <source>
        <dbReference type="ARBA" id="ARBA00022741"/>
    </source>
</evidence>
<evidence type="ECO:0000256" key="8">
    <source>
        <dbReference type="ARBA" id="ARBA00023125"/>
    </source>
</evidence>
<dbReference type="SMART" id="SM00382">
    <property type="entry name" value="AAA"/>
    <property type="match status" value="1"/>
</dbReference>
<proteinExistence type="predicted"/>
<dbReference type="InterPro" id="IPR035965">
    <property type="entry name" value="PAS-like_dom_sf"/>
</dbReference>
<dbReference type="Pfam" id="PF00158">
    <property type="entry name" value="Sigma54_activat"/>
    <property type="match status" value="1"/>
</dbReference>
<dbReference type="EMBL" id="NBIM01000001">
    <property type="protein sequence ID" value="OXY82226.1"/>
    <property type="molecule type" value="Genomic_DNA"/>
</dbReference>
<feature type="domain" description="ACT" evidence="14">
    <location>
        <begin position="2"/>
        <end position="72"/>
    </location>
</feature>
<dbReference type="CDD" id="cd00009">
    <property type="entry name" value="AAA"/>
    <property type="match status" value="1"/>
</dbReference>
<dbReference type="PROSITE" id="PS50112">
    <property type="entry name" value="PAS"/>
    <property type="match status" value="1"/>
</dbReference>
<dbReference type="NCBIfam" id="TIGR04381">
    <property type="entry name" value="HTH_TypR"/>
    <property type="match status" value="1"/>
</dbReference>
<evidence type="ECO:0000256" key="3">
    <source>
        <dbReference type="ARBA" id="ARBA00022491"/>
    </source>
</evidence>
<gene>
    <name evidence="15" type="ORF">B6S08_01420</name>
</gene>
<dbReference type="InterPro" id="IPR003593">
    <property type="entry name" value="AAA+_ATPase"/>
</dbReference>
<keyword evidence="8 15" id="KW-0238">DNA-binding</keyword>
<keyword evidence="9" id="KW-0010">Activator</keyword>
<dbReference type="GO" id="GO:0005524">
    <property type="term" value="F:ATP binding"/>
    <property type="evidence" value="ECO:0007669"/>
    <property type="project" value="UniProtKB-KW"/>
</dbReference>
<evidence type="ECO:0000259" key="13">
    <source>
        <dbReference type="PROSITE" id="PS50112"/>
    </source>
</evidence>
<dbReference type="InterPro" id="IPR025662">
    <property type="entry name" value="Sigma_54_int_dom_ATP-bd_1"/>
</dbReference>
<reference evidence="15 16" key="1">
    <citation type="submission" date="2017-08" db="EMBL/GenBank/DDBJ databases">
        <title>A Genome Sequence of Oceanimonas doudoroffii ATCC 27123T.</title>
        <authorList>
            <person name="Brennan M.A."/>
            <person name="Maclea K.S."/>
            <person name="Mcclelland W.D."/>
            <person name="Trachtenberg A.M."/>
        </authorList>
    </citation>
    <scope>NUCLEOTIDE SEQUENCE [LARGE SCALE GENOMIC DNA]</scope>
    <source>
        <strain evidence="15 16">ATCC 27123</strain>
    </source>
</reference>
<keyword evidence="10" id="KW-0804">Transcription</keyword>
<dbReference type="SMART" id="SM00091">
    <property type="entry name" value="PAS"/>
    <property type="match status" value="1"/>
</dbReference>
<evidence type="ECO:0000256" key="2">
    <source>
        <dbReference type="ARBA" id="ARBA00022490"/>
    </source>
</evidence>
<dbReference type="PROSITE" id="PS00688">
    <property type="entry name" value="SIGMA54_INTERACT_3"/>
    <property type="match status" value="1"/>
</dbReference>
<keyword evidence="7" id="KW-0805">Transcription regulation</keyword>
<dbReference type="SUPFAM" id="SSF52540">
    <property type="entry name" value="P-loop containing nucleoside triphosphate hydrolases"/>
    <property type="match status" value="1"/>
</dbReference>
<dbReference type="Gene3D" id="3.40.50.300">
    <property type="entry name" value="P-loop containing nucleotide triphosphate hydrolases"/>
    <property type="match status" value="1"/>
</dbReference>
<dbReference type="InterPro" id="IPR058031">
    <property type="entry name" value="AAA_lid_NorR"/>
</dbReference>
<dbReference type="InterPro" id="IPR027417">
    <property type="entry name" value="P-loop_NTPase"/>
</dbReference>
<name>A0A233RFR1_9GAMM</name>
<dbReference type="InterPro" id="IPR002912">
    <property type="entry name" value="ACT_dom"/>
</dbReference>
<evidence type="ECO:0000256" key="9">
    <source>
        <dbReference type="ARBA" id="ARBA00023159"/>
    </source>
</evidence>
<evidence type="ECO:0000313" key="15">
    <source>
        <dbReference type="EMBL" id="OXY82226.1"/>
    </source>
</evidence>
<evidence type="ECO:0000259" key="14">
    <source>
        <dbReference type="PROSITE" id="PS51671"/>
    </source>
</evidence>
<organism evidence="15 16">
    <name type="scientific">Oceanimonas doudoroffii</name>
    <dbReference type="NCBI Taxonomy" id="84158"/>
    <lineage>
        <taxon>Bacteria</taxon>
        <taxon>Pseudomonadati</taxon>
        <taxon>Pseudomonadota</taxon>
        <taxon>Gammaproteobacteria</taxon>
        <taxon>Aeromonadales</taxon>
        <taxon>Aeromonadaceae</taxon>
        <taxon>Oceanimonas</taxon>
    </lineage>
</organism>
<dbReference type="AlphaFoldDB" id="A0A233RFR1"/>
<evidence type="ECO:0000256" key="5">
    <source>
        <dbReference type="ARBA" id="ARBA00022797"/>
    </source>
</evidence>
<comment type="caution">
    <text evidence="15">The sequence shown here is derived from an EMBL/GenBank/DDBJ whole genome shotgun (WGS) entry which is preliminary data.</text>
</comment>
<dbReference type="InterPro" id="IPR025943">
    <property type="entry name" value="Sigma_54_int_dom_ATP-bd_2"/>
</dbReference>
<dbReference type="RefSeq" id="WP_094199005.1">
    <property type="nucleotide sequence ID" value="NZ_NBIM01000001.1"/>
</dbReference>
<dbReference type="PANTHER" id="PTHR32071">
    <property type="entry name" value="TRANSCRIPTIONAL REGULATORY PROTEIN"/>
    <property type="match status" value="1"/>
</dbReference>
<dbReference type="PROSITE" id="PS00675">
    <property type="entry name" value="SIGMA54_INTERACT_1"/>
    <property type="match status" value="1"/>
</dbReference>
<evidence type="ECO:0000256" key="1">
    <source>
        <dbReference type="ARBA" id="ARBA00004496"/>
    </source>
</evidence>
<dbReference type="Pfam" id="PF25601">
    <property type="entry name" value="AAA_lid_14"/>
    <property type="match status" value="1"/>
</dbReference>
<dbReference type="InterPro" id="IPR013767">
    <property type="entry name" value="PAS_fold"/>
</dbReference>
<dbReference type="Proteomes" id="UP000242757">
    <property type="component" value="Unassembled WGS sequence"/>
</dbReference>
<dbReference type="PRINTS" id="PR00300">
    <property type="entry name" value="CLPPROTEASEA"/>
</dbReference>
<evidence type="ECO:0000256" key="10">
    <source>
        <dbReference type="ARBA" id="ARBA00023163"/>
    </source>
</evidence>
<comment type="subcellular location">
    <subcellularLocation>
        <location evidence="1">Cytoplasm</location>
    </subcellularLocation>
</comment>
<evidence type="ECO:0000313" key="16">
    <source>
        <dbReference type="Proteomes" id="UP000242757"/>
    </source>
</evidence>
<dbReference type="InterPro" id="IPR009057">
    <property type="entry name" value="Homeodomain-like_sf"/>
</dbReference>
<dbReference type="Gene3D" id="3.30.70.260">
    <property type="match status" value="1"/>
</dbReference>
<evidence type="ECO:0000256" key="11">
    <source>
        <dbReference type="ARBA" id="ARBA00029500"/>
    </source>
</evidence>
<dbReference type="PROSITE" id="PS00676">
    <property type="entry name" value="SIGMA54_INTERACT_2"/>
    <property type="match status" value="1"/>
</dbReference>
<dbReference type="Gene3D" id="3.30.450.20">
    <property type="entry name" value="PAS domain"/>
    <property type="match status" value="1"/>
</dbReference>
<dbReference type="CDD" id="cd04877">
    <property type="entry name" value="ACT_TyrR"/>
    <property type="match status" value="1"/>
</dbReference>
<evidence type="ECO:0000256" key="7">
    <source>
        <dbReference type="ARBA" id="ARBA00023015"/>
    </source>
</evidence>
<dbReference type="NCBIfam" id="NF008085">
    <property type="entry name" value="PRK10820.1"/>
    <property type="match status" value="1"/>
</dbReference>
<protein>
    <recommendedName>
        <fullName evidence="11">HTH-type transcriptional regulatory protein TyrR</fullName>
    </recommendedName>
</protein>
<dbReference type="InterPro" id="IPR000014">
    <property type="entry name" value="PAS"/>
</dbReference>
<dbReference type="GO" id="GO:0006355">
    <property type="term" value="P:regulation of DNA-templated transcription"/>
    <property type="evidence" value="ECO:0007669"/>
    <property type="project" value="InterPro"/>
</dbReference>
<dbReference type="Gene3D" id="1.10.8.60">
    <property type="match status" value="1"/>
</dbReference>
<dbReference type="Pfam" id="PF18024">
    <property type="entry name" value="HTH_50"/>
    <property type="match status" value="1"/>
</dbReference>
<dbReference type="InterPro" id="IPR002078">
    <property type="entry name" value="Sigma_54_int"/>
</dbReference>
<dbReference type="InterPro" id="IPR025944">
    <property type="entry name" value="Sigma_54_int_dom_CS"/>
</dbReference>
<dbReference type="FunFam" id="3.40.50.300:FF:000006">
    <property type="entry name" value="DNA-binding transcriptional regulator NtrC"/>
    <property type="match status" value="1"/>
</dbReference>
<accession>A0A233RFR1</accession>
<evidence type="ECO:0000256" key="6">
    <source>
        <dbReference type="ARBA" id="ARBA00022840"/>
    </source>
</evidence>
<dbReference type="SUPFAM" id="SSF55785">
    <property type="entry name" value="PYP-like sensor domain (PAS domain)"/>
    <property type="match status" value="1"/>
</dbReference>
<keyword evidence="3" id="KW-0678">Repressor</keyword>
<keyword evidence="16" id="KW-1185">Reference proteome</keyword>
<feature type="domain" description="PAS" evidence="13">
    <location>
        <begin position="78"/>
        <end position="123"/>
    </location>
</feature>
<dbReference type="OrthoDB" id="9804019at2"/>